<accession>A0A6A5K614</accession>
<evidence type="ECO:0000256" key="1">
    <source>
        <dbReference type="SAM" id="MobiDB-lite"/>
    </source>
</evidence>
<gene>
    <name evidence="2" type="ORF">BDW02DRAFT_571700</name>
</gene>
<feature type="compositionally biased region" description="Polar residues" evidence="1">
    <location>
        <begin position="27"/>
        <end position="39"/>
    </location>
</feature>
<dbReference type="EMBL" id="ML975354">
    <property type="protein sequence ID" value="KAF1831810.1"/>
    <property type="molecule type" value="Genomic_DNA"/>
</dbReference>
<reference evidence="2" key="1">
    <citation type="submission" date="2020-01" db="EMBL/GenBank/DDBJ databases">
        <authorList>
            <consortium name="DOE Joint Genome Institute"/>
            <person name="Haridas S."/>
            <person name="Albert R."/>
            <person name="Binder M."/>
            <person name="Bloem J."/>
            <person name="Labutti K."/>
            <person name="Salamov A."/>
            <person name="Andreopoulos B."/>
            <person name="Baker S.E."/>
            <person name="Barry K."/>
            <person name="Bills G."/>
            <person name="Bluhm B.H."/>
            <person name="Cannon C."/>
            <person name="Castanera R."/>
            <person name="Culley D.E."/>
            <person name="Daum C."/>
            <person name="Ezra D."/>
            <person name="Gonzalez J.B."/>
            <person name="Henrissat B."/>
            <person name="Kuo A."/>
            <person name="Liang C."/>
            <person name="Lipzen A."/>
            <person name="Lutzoni F."/>
            <person name="Magnuson J."/>
            <person name="Mondo S."/>
            <person name="Nolan M."/>
            <person name="Ohm R."/>
            <person name="Pangilinan J."/>
            <person name="Park H.-J."/>
            <person name="Ramirez L."/>
            <person name="Alfaro M."/>
            <person name="Sun H."/>
            <person name="Tritt A."/>
            <person name="Yoshinaga Y."/>
            <person name="Zwiers L.-H."/>
            <person name="Turgeon B.G."/>
            <person name="Goodwin S.B."/>
            <person name="Spatafora J.W."/>
            <person name="Crous P.W."/>
            <person name="Grigoriev I.V."/>
        </authorList>
    </citation>
    <scope>NUCLEOTIDE SEQUENCE</scope>
    <source>
        <strain evidence="2">P77</strain>
    </source>
</reference>
<name>A0A6A5K614_9PLEO</name>
<evidence type="ECO:0000313" key="2">
    <source>
        <dbReference type="EMBL" id="KAF1831810.1"/>
    </source>
</evidence>
<feature type="region of interest" description="Disordered" evidence="1">
    <location>
        <begin position="1"/>
        <end position="50"/>
    </location>
</feature>
<sequence>MPEATSSSSPTSTSPQKPTFHTAIYGTISSTSQSPTSDNAPDDTENADSRRRYYIFPPNINGHGRLIVAHRTVPYVVGCLFVVC</sequence>
<evidence type="ECO:0000313" key="3">
    <source>
        <dbReference type="Proteomes" id="UP000800040"/>
    </source>
</evidence>
<dbReference type="Proteomes" id="UP000800040">
    <property type="component" value="Unassembled WGS sequence"/>
</dbReference>
<organism evidence="2 3">
    <name type="scientific">Decorospora gaudefroyi</name>
    <dbReference type="NCBI Taxonomy" id="184978"/>
    <lineage>
        <taxon>Eukaryota</taxon>
        <taxon>Fungi</taxon>
        <taxon>Dikarya</taxon>
        <taxon>Ascomycota</taxon>
        <taxon>Pezizomycotina</taxon>
        <taxon>Dothideomycetes</taxon>
        <taxon>Pleosporomycetidae</taxon>
        <taxon>Pleosporales</taxon>
        <taxon>Pleosporineae</taxon>
        <taxon>Pleosporaceae</taxon>
        <taxon>Decorospora</taxon>
    </lineage>
</organism>
<keyword evidence="3" id="KW-1185">Reference proteome</keyword>
<dbReference type="OrthoDB" id="3659759at2759"/>
<protein>
    <submittedName>
        <fullName evidence="2">Uncharacterized protein</fullName>
    </submittedName>
</protein>
<feature type="compositionally biased region" description="Low complexity" evidence="1">
    <location>
        <begin position="1"/>
        <end position="15"/>
    </location>
</feature>
<dbReference type="AlphaFoldDB" id="A0A6A5K614"/>
<proteinExistence type="predicted"/>